<dbReference type="GO" id="GO:0008097">
    <property type="term" value="F:5S rRNA binding"/>
    <property type="evidence" value="ECO:0007669"/>
    <property type="project" value="TreeGrafter"/>
</dbReference>
<evidence type="ECO:0000256" key="7">
    <source>
        <dbReference type="HAMAP-Rule" id="MF_01337"/>
    </source>
</evidence>
<dbReference type="InterPro" id="IPR004389">
    <property type="entry name" value="Ribosomal_uL18_bac-type"/>
</dbReference>
<evidence type="ECO:0000313" key="8">
    <source>
        <dbReference type="EMBL" id="CUA83969.1"/>
    </source>
</evidence>
<sequence length="117" mass="12905">MDKKQARLRRARKTRARIAELKMVRLTVHRTNTHIYAQIIDETGSRVLASASSLETELRSELKNGGNVAAATLVGKRIAEKAKAAGIEKVSFDRSGFKYHGRIKALADAARENGLAF</sequence>
<dbReference type="PANTHER" id="PTHR12899:SF3">
    <property type="entry name" value="LARGE RIBOSOMAL SUBUNIT PROTEIN UL18M"/>
    <property type="match status" value="1"/>
</dbReference>
<keyword evidence="9" id="KW-1185">Reference proteome</keyword>
<comment type="function">
    <text evidence="7">This is one of the proteins that bind and probably mediate the attachment of the 5S RNA into the large ribosomal subunit, where it forms part of the central protuberance.</text>
</comment>
<dbReference type="SUPFAM" id="SSF53137">
    <property type="entry name" value="Translational machinery components"/>
    <property type="match status" value="1"/>
</dbReference>
<evidence type="ECO:0000256" key="2">
    <source>
        <dbReference type="ARBA" id="ARBA00022730"/>
    </source>
</evidence>
<evidence type="ECO:0000256" key="3">
    <source>
        <dbReference type="ARBA" id="ARBA00022884"/>
    </source>
</evidence>
<dbReference type="GO" id="GO:0003735">
    <property type="term" value="F:structural constituent of ribosome"/>
    <property type="evidence" value="ECO:0007669"/>
    <property type="project" value="InterPro"/>
</dbReference>
<keyword evidence="4 7" id="KW-0689">Ribosomal protein</keyword>
<dbReference type="EMBL" id="CYHA01000003">
    <property type="protein sequence ID" value="CUA83969.1"/>
    <property type="molecule type" value="Genomic_DNA"/>
</dbReference>
<dbReference type="NCBIfam" id="TIGR00060">
    <property type="entry name" value="L18_bact"/>
    <property type="match status" value="1"/>
</dbReference>
<organism evidence="8 9">
    <name type="scientific">Gulbenkiania indica</name>
    <dbReference type="NCBI Taxonomy" id="375574"/>
    <lineage>
        <taxon>Bacteria</taxon>
        <taxon>Pseudomonadati</taxon>
        <taxon>Pseudomonadota</taxon>
        <taxon>Betaproteobacteria</taxon>
        <taxon>Neisseriales</taxon>
        <taxon>Chromobacteriaceae</taxon>
        <taxon>Gulbenkiania</taxon>
    </lineage>
</organism>
<evidence type="ECO:0000313" key="9">
    <source>
        <dbReference type="Proteomes" id="UP000243535"/>
    </source>
</evidence>
<dbReference type="STRING" id="375574.GCA_001418035_01749"/>
<dbReference type="Gene3D" id="3.30.420.100">
    <property type="match status" value="1"/>
</dbReference>
<gene>
    <name evidence="7" type="primary">rplR</name>
    <name evidence="8" type="ORF">Ga0061063_1957</name>
</gene>
<dbReference type="AlphaFoldDB" id="A0A0K6GZB6"/>
<comment type="similarity">
    <text evidence="1 7">Belongs to the universal ribosomal protein uL18 family.</text>
</comment>
<dbReference type="Proteomes" id="UP000243535">
    <property type="component" value="Unassembled WGS sequence"/>
</dbReference>
<protein>
    <recommendedName>
        <fullName evidence="6 7">Large ribosomal subunit protein uL18</fullName>
    </recommendedName>
</protein>
<reference evidence="9" key="1">
    <citation type="submission" date="2015-08" db="EMBL/GenBank/DDBJ databases">
        <authorList>
            <person name="Varghese N."/>
        </authorList>
    </citation>
    <scope>NUCLEOTIDE SEQUENCE [LARGE SCALE GENOMIC DNA]</scope>
    <source>
        <strain evidence="9">DSM 17901</strain>
    </source>
</reference>
<keyword evidence="2 7" id="KW-0699">rRNA-binding</keyword>
<keyword evidence="3 7" id="KW-0694">RNA-binding</keyword>
<dbReference type="OrthoDB" id="9810939at2"/>
<dbReference type="RefSeq" id="WP_054286197.1">
    <property type="nucleotide sequence ID" value="NZ_CYHA01000003.1"/>
</dbReference>
<comment type="subunit">
    <text evidence="7">Part of the 50S ribosomal subunit; part of the 5S rRNA/L5/L18/L25 subcomplex. Contacts the 5S and 23S rRNAs.</text>
</comment>
<evidence type="ECO:0000256" key="6">
    <source>
        <dbReference type="ARBA" id="ARBA00035197"/>
    </source>
</evidence>
<evidence type="ECO:0000256" key="4">
    <source>
        <dbReference type="ARBA" id="ARBA00022980"/>
    </source>
</evidence>
<proteinExistence type="inferred from homology"/>
<dbReference type="GO" id="GO:0022625">
    <property type="term" value="C:cytosolic large ribosomal subunit"/>
    <property type="evidence" value="ECO:0007669"/>
    <property type="project" value="TreeGrafter"/>
</dbReference>
<keyword evidence="5 7" id="KW-0687">Ribonucleoprotein</keyword>
<evidence type="ECO:0000256" key="1">
    <source>
        <dbReference type="ARBA" id="ARBA00007116"/>
    </source>
</evidence>
<evidence type="ECO:0000256" key="5">
    <source>
        <dbReference type="ARBA" id="ARBA00023274"/>
    </source>
</evidence>
<name>A0A0K6GZB6_9NEIS</name>
<dbReference type="FunFam" id="3.30.420.100:FF:000001">
    <property type="entry name" value="50S ribosomal protein L18"/>
    <property type="match status" value="1"/>
</dbReference>
<dbReference type="Pfam" id="PF00861">
    <property type="entry name" value="Ribosomal_L18p"/>
    <property type="match status" value="1"/>
</dbReference>
<dbReference type="HAMAP" id="MF_01337_B">
    <property type="entry name" value="Ribosomal_uL18_B"/>
    <property type="match status" value="1"/>
</dbReference>
<dbReference type="InterPro" id="IPR005484">
    <property type="entry name" value="Ribosomal_uL18_bac/plant/anim"/>
</dbReference>
<dbReference type="GO" id="GO:0006412">
    <property type="term" value="P:translation"/>
    <property type="evidence" value="ECO:0007669"/>
    <property type="project" value="UniProtKB-UniRule"/>
</dbReference>
<dbReference type="PANTHER" id="PTHR12899">
    <property type="entry name" value="39S RIBOSOMAL PROTEIN L18, MITOCHONDRIAL"/>
    <property type="match status" value="1"/>
</dbReference>
<accession>A0A0K6GZB6</accession>
<dbReference type="InterPro" id="IPR057268">
    <property type="entry name" value="Ribosomal_L18"/>
</dbReference>
<dbReference type="CDD" id="cd00432">
    <property type="entry name" value="Ribosomal_L18_L5e"/>
    <property type="match status" value="1"/>
</dbReference>